<protein>
    <submittedName>
        <fullName evidence="1">Uncharacterized protein</fullName>
    </submittedName>
</protein>
<accession>A0ABV0N6F2</accession>
<comment type="caution">
    <text evidence="1">The sequence shown here is derived from an EMBL/GenBank/DDBJ whole genome shotgun (WGS) entry which is preliminary data.</text>
</comment>
<gene>
    <name evidence="1" type="ORF">GOODEAATRI_024887</name>
</gene>
<dbReference type="Proteomes" id="UP001476798">
    <property type="component" value="Unassembled WGS sequence"/>
</dbReference>
<name>A0ABV0N6F2_9TELE</name>
<organism evidence="1 2">
    <name type="scientific">Goodea atripinnis</name>
    <dbReference type="NCBI Taxonomy" id="208336"/>
    <lineage>
        <taxon>Eukaryota</taxon>
        <taxon>Metazoa</taxon>
        <taxon>Chordata</taxon>
        <taxon>Craniata</taxon>
        <taxon>Vertebrata</taxon>
        <taxon>Euteleostomi</taxon>
        <taxon>Actinopterygii</taxon>
        <taxon>Neopterygii</taxon>
        <taxon>Teleostei</taxon>
        <taxon>Neoteleostei</taxon>
        <taxon>Acanthomorphata</taxon>
        <taxon>Ovalentaria</taxon>
        <taxon>Atherinomorphae</taxon>
        <taxon>Cyprinodontiformes</taxon>
        <taxon>Goodeidae</taxon>
        <taxon>Goodea</taxon>
    </lineage>
</organism>
<dbReference type="EMBL" id="JAHRIO010022842">
    <property type="protein sequence ID" value="MEQ2166153.1"/>
    <property type="molecule type" value="Genomic_DNA"/>
</dbReference>
<evidence type="ECO:0000313" key="1">
    <source>
        <dbReference type="EMBL" id="MEQ2166153.1"/>
    </source>
</evidence>
<sequence>MQMQTKSWHCYQTISSTSASSKLPLPLSPCRHHVVALFHVIYFLCADGRLAPSMSTGQISAAINLLSLASATSLGNVCAADVVCGYFCVYVCLTTTVQGITLCSISWNKPNGV</sequence>
<proteinExistence type="predicted"/>
<keyword evidence="2" id="KW-1185">Reference proteome</keyword>
<evidence type="ECO:0000313" key="2">
    <source>
        <dbReference type="Proteomes" id="UP001476798"/>
    </source>
</evidence>
<reference evidence="1 2" key="1">
    <citation type="submission" date="2021-06" db="EMBL/GenBank/DDBJ databases">
        <authorList>
            <person name="Palmer J.M."/>
        </authorList>
    </citation>
    <scope>NUCLEOTIDE SEQUENCE [LARGE SCALE GENOMIC DNA]</scope>
    <source>
        <strain evidence="1 2">GA_2019</strain>
        <tissue evidence="1">Muscle</tissue>
    </source>
</reference>